<name>A0A8J3M890_9RHOB</name>
<evidence type="ECO:0000313" key="3">
    <source>
        <dbReference type="EMBL" id="GHF58254.1"/>
    </source>
</evidence>
<dbReference type="PROSITE" id="PS51257">
    <property type="entry name" value="PROKAR_LIPOPROTEIN"/>
    <property type="match status" value="1"/>
</dbReference>
<dbReference type="GO" id="GO:0042834">
    <property type="term" value="F:peptidoglycan binding"/>
    <property type="evidence" value="ECO:0007669"/>
    <property type="project" value="InterPro"/>
</dbReference>
<dbReference type="Gene3D" id="3.30.70.1070">
    <property type="entry name" value="Sporulation related repeat"/>
    <property type="match status" value="1"/>
</dbReference>
<dbReference type="EMBL" id="BNCJ01000010">
    <property type="protein sequence ID" value="GHF58254.1"/>
    <property type="molecule type" value="Genomic_DNA"/>
</dbReference>
<comment type="caution">
    <text evidence="3">The sequence shown here is derived from an EMBL/GenBank/DDBJ whole genome shotgun (WGS) entry which is preliminary data.</text>
</comment>
<proteinExistence type="predicted"/>
<dbReference type="SUPFAM" id="SSF110997">
    <property type="entry name" value="Sporulation related repeat"/>
    <property type="match status" value="1"/>
</dbReference>
<protein>
    <recommendedName>
        <fullName evidence="2">SPOR domain-containing protein</fullName>
    </recommendedName>
</protein>
<evidence type="ECO:0000259" key="2">
    <source>
        <dbReference type="PROSITE" id="PS51724"/>
    </source>
</evidence>
<reference evidence="3" key="2">
    <citation type="submission" date="2020-09" db="EMBL/GenBank/DDBJ databases">
        <authorList>
            <person name="Sun Q."/>
            <person name="Kim S."/>
        </authorList>
    </citation>
    <scope>NUCLEOTIDE SEQUENCE</scope>
    <source>
        <strain evidence="3">KCTC 42650</strain>
    </source>
</reference>
<accession>A0A8J3M890</accession>
<dbReference type="RefSeq" id="WP_189681116.1">
    <property type="nucleotide sequence ID" value="NZ_BNCJ01000010.1"/>
</dbReference>
<dbReference type="AlphaFoldDB" id="A0A8J3M890"/>
<feature type="region of interest" description="Disordered" evidence="1">
    <location>
        <begin position="186"/>
        <end position="211"/>
    </location>
</feature>
<feature type="compositionally biased region" description="Low complexity" evidence="1">
    <location>
        <begin position="186"/>
        <end position="208"/>
    </location>
</feature>
<feature type="domain" description="SPOR" evidence="2">
    <location>
        <begin position="313"/>
        <end position="392"/>
    </location>
</feature>
<evidence type="ECO:0000313" key="4">
    <source>
        <dbReference type="Proteomes" id="UP000626220"/>
    </source>
</evidence>
<dbReference type="Proteomes" id="UP000626220">
    <property type="component" value="Unassembled WGS sequence"/>
</dbReference>
<gene>
    <name evidence="3" type="ORF">GCM10017056_32020</name>
</gene>
<dbReference type="GO" id="GO:0009279">
    <property type="term" value="C:cell outer membrane"/>
    <property type="evidence" value="ECO:0007669"/>
    <property type="project" value="TreeGrafter"/>
</dbReference>
<dbReference type="PROSITE" id="PS51724">
    <property type="entry name" value="SPOR"/>
    <property type="match status" value="1"/>
</dbReference>
<dbReference type="InterPro" id="IPR036680">
    <property type="entry name" value="SPOR-like_sf"/>
</dbReference>
<feature type="region of interest" description="Disordered" evidence="1">
    <location>
        <begin position="34"/>
        <end position="59"/>
    </location>
</feature>
<dbReference type="PANTHER" id="PTHR34183:SF1">
    <property type="entry name" value="ENDOLYTIC PEPTIDOGLYCAN TRANSGLYCOSYLASE RLPA"/>
    <property type="match status" value="1"/>
</dbReference>
<dbReference type="PANTHER" id="PTHR34183">
    <property type="entry name" value="ENDOLYTIC PEPTIDOGLYCAN TRANSGLYCOSYLASE RLPA"/>
    <property type="match status" value="1"/>
</dbReference>
<keyword evidence="4" id="KW-1185">Reference proteome</keyword>
<reference evidence="3" key="1">
    <citation type="journal article" date="2014" name="Int. J. Syst. Evol. Microbiol.">
        <title>Complete genome sequence of Corynebacterium casei LMG S-19264T (=DSM 44701T), isolated from a smear-ripened cheese.</title>
        <authorList>
            <consortium name="US DOE Joint Genome Institute (JGI-PGF)"/>
            <person name="Walter F."/>
            <person name="Albersmeier A."/>
            <person name="Kalinowski J."/>
            <person name="Ruckert C."/>
        </authorList>
    </citation>
    <scope>NUCLEOTIDE SEQUENCE</scope>
    <source>
        <strain evidence="3">KCTC 42650</strain>
    </source>
</reference>
<evidence type="ECO:0000256" key="1">
    <source>
        <dbReference type="SAM" id="MobiDB-lite"/>
    </source>
</evidence>
<organism evidence="3 4">
    <name type="scientific">Seohaeicola zhoushanensis</name>
    <dbReference type="NCBI Taxonomy" id="1569283"/>
    <lineage>
        <taxon>Bacteria</taxon>
        <taxon>Pseudomonadati</taxon>
        <taxon>Pseudomonadota</taxon>
        <taxon>Alphaproteobacteria</taxon>
        <taxon>Rhodobacterales</taxon>
        <taxon>Roseobacteraceae</taxon>
        <taxon>Seohaeicola</taxon>
    </lineage>
</organism>
<dbReference type="InterPro" id="IPR007730">
    <property type="entry name" value="SPOR-like_dom"/>
</dbReference>
<sequence length="392" mass="40189">MGEARNFSVRTVRLAGLIVMTGLLAACEEGIAVSRPDPATSGTETGQSEAVPARKGEARDVEAPDVFSVSEAGLWDGRPSLGGVWVAHPDVSSPERVVIRNTSNGKSVTGALFRRERDVPGPRLQASSDAAAELGMLAGAPVKLSVVALRREEPKVTAVPALSTAETPEPAASPAAVATAAVRPQARAGAQATEQAAGSATTEAAAEPAAREPFFKRVFGAKPDKGAEAAKPETTAKALETAKPVAVSELPAASSAAAPAAAAPVSAEAPKPRLKDLFKPKDKAVGEPLTALAPVTAPVAAAETAAPPPKPMASNLSKPFIQIGTFSTKDNADRAASQIRRAGMIPEIKTETSNSKQLWRVLVGPATSADDRATLLKKVRGAGFNDAFAVTR</sequence>
<dbReference type="Pfam" id="PF05036">
    <property type="entry name" value="SPOR"/>
    <property type="match status" value="1"/>
</dbReference>